<dbReference type="EMBL" id="CAAHDN010000013">
    <property type="protein sequence ID" value="VGM95620.1"/>
    <property type="molecule type" value="Genomic_DNA"/>
</dbReference>
<evidence type="ECO:0000256" key="8">
    <source>
        <dbReference type="ARBA" id="ARBA00023014"/>
    </source>
</evidence>
<evidence type="ECO:0000256" key="7">
    <source>
        <dbReference type="ARBA" id="ARBA00023004"/>
    </source>
</evidence>
<evidence type="ECO:0000313" key="13">
    <source>
        <dbReference type="EMBL" id="VGM95620.1"/>
    </source>
</evidence>
<organism evidence="13">
    <name type="scientific">uncultured Avibacterium sp</name>
    <dbReference type="NCBI Taxonomy" id="1936169"/>
    <lineage>
        <taxon>Bacteria</taxon>
        <taxon>Pseudomonadati</taxon>
        <taxon>Pseudomonadota</taxon>
        <taxon>Gammaproteobacteria</taxon>
        <taxon>Pasteurellales</taxon>
        <taxon>Pasteurellaceae</taxon>
        <taxon>Avibacterium</taxon>
        <taxon>environmental samples</taxon>
    </lineage>
</organism>
<protein>
    <recommendedName>
        <fullName evidence="9 10">23S rRNA (uracil(747)-C(5))-methyltransferase RlmC</fullName>
        <ecNumber evidence="9 10">2.1.1.189</ecNumber>
    </recommendedName>
    <alternativeName>
        <fullName evidence="9">23S rRNA(m5U747)-methyltransferase</fullName>
    </alternativeName>
</protein>
<dbReference type="InterPro" id="IPR010280">
    <property type="entry name" value="U5_MeTrfase_fam"/>
</dbReference>
<dbReference type="InterPro" id="IPR030390">
    <property type="entry name" value="MeTrfase_TrmA_AS"/>
</dbReference>
<feature type="binding site" evidence="9">
    <location>
        <position position="18"/>
    </location>
    <ligand>
        <name>[4Fe-4S] cluster</name>
        <dbReference type="ChEBI" id="CHEBI:49883"/>
    </ligand>
</feature>
<dbReference type="AlphaFoldDB" id="A0A486XB60"/>
<dbReference type="GO" id="GO:0051539">
    <property type="term" value="F:4 iron, 4 sulfur cluster binding"/>
    <property type="evidence" value="ECO:0007669"/>
    <property type="project" value="UniProtKB-KW"/>
</dbReference>
<keyword evidence="6 9" id="KW-0479">Metal-binding</keyword>
<dbReference type="Gene3D" id="3.40.50.150">
    <property type="entry name" value="Vaccinia Virus protein VP39"/>
    <property type="match status" value="1"/>
</dbReference>
<evidence type="ECO:0000256" key="11">
    <source>
        <dbReference type="PROSITE-ProRule" id="PRU01024"/>
    </source>
</evidence>
<dbReference type="GO" id="GO:0070475">
    <property type="term" value="P:rRNA base methylation"/>
    <property type="evidence" value="ECO:0007669"/>
    <property type="project" value="TreeGrafter"/>
</dbReference>
<evidence type="ECO:0000256" key="4">
    <source>
        <dbReference type="ARBA" id="ARBA00022679"/>
    </source>
</evidence>
<dbReference type="InterPro" id="IPR011825">
    <property type="entry name" value="23SrRNA_MeTrfase_RlmC"/>
</dbReference>
<dbReference type="CDD" id="cd02440">
    <property type="entry name" value="AdoMet_MTases"/>
    <property type="match status" value="1"/>
</dbReference>
<evidence type="ECO:0000256" key="10">
    <source>
        <dbReference type="NCBIfam" id="TIGR02085"/>
    </source>
</evidence>
<dbReference type="PANTHER" id="PTHR11061:SF30">
    <property type="entry name" value="TRNA (URACIL(54)-C(5))-METHYLTRANSFERASE"/>
    <property type="match status" value="1"/>
</dbReference>
<feature type="active site" evidence="12">
    <location>
        <position position="349"/>
    </location>
</feature>
<feature type="binding site" evidence="9">
    <location>
        <position position="96"/>
    </location>
    <ligand>
        <name>[4Fe-4S] cluster</name>
        <dbReference type="ChEBI" id="CHEBI:49883"/>
    </ligand>
</feature>
<comment type="function">
    <text evidence="9">Catalyzes the formation of 5-methyl-uridine at position 747 (m5U747) in 23S rRNA.</text>
</comment>
<evidence type="ECO:0000256" key="12">
    <source>
        <dbReference type="PROSITE-ProRule" id="PRU10015"/>
    </source>
</evidence>
<feature type="binding site" evidence="9">
    <location>
        <position position="7"/>
    </location>
    <ligand>
        <name>[4Fe-4S] cluster</name>
        <dbReference type="ChEBI" id="CHEBI:49883"/>
    </ligand>
</feature>
<feature type="binding site" evidence="9">
    <location>
        <position position="15"/>
    </location>
    <ligand>
        <name>[4Fe-4S] cluster</name>
        <dbReference type="ChEBI" id="CHEBI:49883"/>
    </ligand>
</feature>
<evidence type="ECO:0000256" key="1">
    <source>
        <dbReference type="ARBA" id="ARBA00022485"/>
    </source>
</evidence>
<dbReference type="SUPFAM" id="SSF53335">
    <property type="entry name" value="S-adenosyl-L-methionine-dependent methyltransferases"/>
    <property type="match status" value="1"/>
</dbReference>
<dbReference type="Pfam" id="PF05958">
    <property type="entry name" value="tRNA_U5-meth_tr"/>
    <property type="match status" value="1"/>
</dbReference>
<dbReference type="EC" id="2.1.1.189" evidence="9 10"/>
<evidence type="ECO:0000256" key="9">
    <source>
        <dbReference type="HAMAP-Rule" id="MF_01012"/>
    </source>
</evidence>
<keyword evidence="2 9" id="KW-0698">rRNA processing</keyword>
<comment type="similarity">
    <text evidence="9">Belongs to the class I-like SAM-binding methyltransferase superfamily. RNA M5U methyltransferase family. RlmC subfamily.</text>
</comment>
<dbReference type="GO" id="GO:0070041">
    <property type="term" value="F:rRNA (uridine-C5-)-methyltransferase activity"/>
    <property type="evidence" value="ECO:0007669"/>
    <property type="project" value="UniProtKB-UniRule"/>
</dbReference>
<feature type="active site" description="Nucleophile" evidence="9 11">
    <location>
        <position position="349"/>
    </location>
</feature>
<evidence type="ECO:0000256" key="5">
    <source>
        <dbReference type="ARBA" id="ARBA00022691"/>
    </source>
</evidence>
<evidence type="ECO:0000256" key="3">
    <source>
        <dbReference type="ARBA" id="ARBA00022603"/>
    </source>
</evidence>
<feature type="binding site" evidence="9 11">
    <location>
        <position position="221"/>
    </location>
    <ligand>
        <name>S-adenosyl-L-methionine</name>
        <dbReference type="ChEBI" id="CHEBI:59789"/>
    </ligand>
</feature>
<keyword evidence="7 9" id="KW-0408">Iron</keyword>
<feature type="binding site" evidence="9 11">
    <location>
        <position position="250"/>
    </location>
    <ligand>
        <name>S-adenosyl-L-methionine</name>
        <dbReference type="ChEBI" id="CHEBI:59789"/>
    </ligand>
</feature>
<feature type="binding site" evidence="9 11">
    <location>
        <position position="322"/>
    </location>
    <ligand>
        <name>S-adenosyl-L-methionine</name>
        <dbReference type="ChEBI" id="CHEBI:59789"/>
    </ligand>
</feature>
<comment type="catalytic activity">
    <reaction evidence="9">
        <text>uridine(747) in 23S rRNA + S-adenosyl-L-methionine = 5-methyluridine(747) in 23S rRNA + S-adenosyl-L-homocysteine + H(+)</text>
        <dbReference type="Rhea" id="RHEA:42628"/>
        <dbReference type="Rhea" id="RHEA-COMP:10154"/>
        <dbReference type="Rhea" id="RHEA-COMP:10155"/>
        <dbReference type="ChEBI" id="CHEBI:15378"/>
        <dbReference type="ChEBI" id="CHEBI:57856"/>
        <dbReference type="ChEBI" id="CHEBI:59789"/>
        <dbReference type="ChEBI" id="CHEBI:65315"/>
        <dbReference type="ChEBI" id="CHEBI:74447"/>
        <dbReference type="EC" id="2.1.1.189"/>
    </reaction>
</comment>
<keyword evidence="1 9" id="KW-0004">4Fe-4S</keyword>
<dbReference type="HAMAP" id="MF_01012">
    <property type="entry name" value="23SrRNA_methyltr_RlmC"/>
    <property type="match status" value="1"/>
</dbReference>
<keyword evidence="5 9" id="KW-0949">S-adenosyl-L-methionine</keyword>
<dbReference type="NCBIfam" id="TIGR00479">
    <property type="entry name" value="rumA"/>
    <property type="match status" value="1"/>
</dbReference>
<feature type="binding site" evidence="9 11">
    <location>
        <position position="277"/>
    </location>
    <ligand>
        <name>S-adenosyl-L-methionine</name>
        <dbReference type="ChEBI" id="CHEBI:59789"/>
    </ligand>
</feature>
<evidence type="ECO:0000256" key="6">
    <source>
        <dbReference type="ARBA" id="ARBA00022723"/>
    </source>
</evidence>
<gene>
    <name evidence="9 13" type="primary">rlmC</name>
    <name evidence="13" type="ORF">NCTC4101_01019</name>
</gene>
<proteinExistence type="inferred from homology"/>
<dbReference type="Gene3D" id="2.40.50.1070">
    <property type="match status" value="1"/>
</dbReference>
<keyword evidence="4 9" id="KW-0808">Transferase</keyword>
<dbReference type="PROSITE" id="PS51687">
    <property type="entry name" value="SAM_MT_RNA_M5U"/>
    <property type="match status" value="1"/>
</dbReference>
<evidence type="ECO:0000256" key="2">
    <source>
        <dbReference type="ARBA" id="ARBA00022552"/>
    </source>
</evidence>
<accession>A0A486XB60</accession>
<dbReference type="PANTHER" id="PTHR11061">
    <property type="entry name" value="RNA M5U METHYLTRANSFERASE"/>
    <property type="match status" value="1"/>
</dbReference>
<reference evidence="13" key="1">
    <citation type="submission" date="2019-03" db="EMBL/GenBank/DDBJ databases">
        <authorList>
            <consortium name="Pathogen Informatics"/>
        </authorList>
    </citation>
    <scope>NUCLEOTIDE SEQUENCE</scope>
    <source>
        <strain evidence="13">Unknown</strain>
    </source>
</reference>
<dbReference type="NCBIfam" id="TIGR02085">
    <property type="entry name" value="meth_trns_rumB"/>
    <property type="match status" value="1"/>
</dbReference>
<keyword evidence="3 9" id="KW-0489">Methyltransferase</keyword>
<dbReference type="GO" id="GO:0005506">
    <property type="term" value="F:iron ion binding"/>
    <property type="evidence" value="ECO:0007669"/>
    <property type="project" value="UniProtKB-UniRule"/>
</dbReference>
<sequence>MSVQPFCPHFNQNQCRSCQWLEMPYAEQLKAKKAHLIQQLNGLNLEKLEWQPPYTSALQHFRHKAKMAVSGSVERPILGILRDPDDPQSAVDLSDCFLYPTHFGEIFTELKRFIGRAGLVPYNIAKRKGELKYILLTESQINGTLMLRFVLRSTAKLALIQRELPQLLANLPQIKVVSLNIQPKHAAILEGEEEIFLTEQKQLAESFNQIPLFIRPQGFFQTNPKVAEGLYGTAQQWIKDLPISKIWDLFCGVGGFGLHCAAILQQKGVNVQLTGIEISPSAIASASLSAEKLGLAQVKFQSLDAANFALAQNEKPDLLIVNPPRRGIGKELAQFLNKLQPHFILYSSCNAVSMGKDLQELANYQAQKIQLFDMFPNTAHYETVALLSKLDVDKHIDVEIKLDELDLTSAESKATYAQIKEYILEKFGLKVSALYIAQIKKKCGIELRENYNKSKKEKQVIPQCTPEKEEAIMDALKHFKMI</sequence>
<dbReference type="InterPro" id="IPR029063">
    <property type="entry name" value="SAM-dependent_MTases_sf"/>
</dbReference>
<dbReference type="PROSITE" id="PS01230">
    <property type="entry name" value="TRMA_1"/>
    <property type="match status" value="1"/>
</dbReference>
<keyword evidence="8 9" id="KW-0411">Iron-sulfur</keyword>
<name>A0A486XB60_9PAST</name>